<feature type="region of interest" description="Disordered" evidence="4">
    <location>
        <begin position="1862"/>
        <end position="2048"/>
    </location>
</feature>
<dbReference type="PROSITE" id="PS50994">
    <property type="entry name" value="INTEGRASE"/>
    <property type="match status" value="1"/>
</dbReference>
<feature type="region of interest" description="Disordered" evidence="4">
    <location>
        <begin position="857"/>
        <end position="877"/>
    </location>
</feature>
<accession>A0A1Q9C3P5</accession>
<keyword evidence="3" id="KW-0479">Metal-binding</keyword>
<dbReference type="SUPFAM" id="SSF47473">
    <property type="entry name" value="EF-hand"/>
    <property type="match status" value="1"/>
</dbReference>
<name>A0A1Q9C3P5_SYMMI</name>
<feature type="compositionally biased region" description="Acidic residues" evidence="4">
    <location>
        <begin position="1967"/>
        <end position="2002"/>
    </location>
</feature>
<feature type="region of interest" description="Disordered" evidence="4">
    <location>
        <begin position="1420"/>
        <end position="1463"/>
    </location>
</feature>
<feature type="region of interest" description="Disordered" evidence="4">
    <location>
        <begin position="3327"/>
        <end position="3482"/>
    </location>
</feature>
<feature type="compositionally biased region" description="Basic residues" evidence="4">
    <location>
        <begin position="3449"/>
        <end position="3473"/>
    </location>
</feature>
<evidence type="ECO:0000259" key="5">
    <source>
        <dbReference type="PROSITE" id="PS50158"/>
    </source>
</evidence>
<dbReference type="Pfam" id="PF07727">
    <property type="entry name" value="RVT_2"/>
    <property type="match status" value="1"/>
</dbReference>
<feature type="compositionally biased region" description="Pro residues" evidence="4">
    <location>
        <begin position="1887"/>
        <end position="1901"/>
    </location>
</feature>
<comment type="caution">
    <text evidence="8">The sequence shown here is derived from an EMBL/GenBank/DDBJ whole genome shotgun (WGS) entry which is preliminary data.</text>
</comment>
<feature type="compositionally biased region" description="Pro residues" evidence="4">
    <location>
        <begin position="1447"/>
        <end position="1457"/>
    </location>
</feature>
<keyword evidence="3" id="KW-0863">Zinc-finger</keyword>
<feature type="compositionally biased region" description="Acidic residues" evidence="4">
    <location>
        <begin position="1867"/>
        <end position="1876"/>
    </location>
</feature>
<feature type="compositionally biased region" description="Basic residues" evidence="4">
    <location>
        <begin position="805"/>
        <end position="818"/>
    </location>
</feature>
<dbReference type="PANTHER" id="PTHR13037:SF24">
    <property type="entry name" value="POLYCOMB PROTEIN PCL-RELATED"/>
    <property type="match status" value="1"/>
</dbReference>
<dbReference type="GO" id="GO:0003676">
    <property type="term" value="F:nucleic acid binding"/>
    <property type="evidence" value="ECO:0007669"/>
    <property type="project" value="InterPro"/>
</dbReference>
<evidence type="ECO:0000313" key="9">
    <source>
        <dbReference type="Proteomes" id="UP000186817"/>
    </source>
</evidence>
<gene>
    <name evidence="8" type="primary">GIP</name>
    <name evidence="8" type="ORF">AK812_SmicGene42394</name>
</gene>
<dbReference type="SUPFAM" id="SSF53098">
    <property type="entry name" value="Ribonuclease H-like"/>
    <property type="match status" value="1"/>
</dbReference>
<dbReference type="InterPro" id="IPR036875">
    <property type="entry name" value="Znf_CCHC_sf"/>
</dbReference>
<feature type="compositionally biased region" description="Basic and acidic residues" evidence="4">
    <location>
        <begin position="3423"/>
        <end position="3434"/>
    </location>
</feature>
<organism evidence="8 9">
    <name type="scientific">Symbiodinium microadriaticum</name>
    <name type="common">Dinoflagellate</name>
    <name type="synonym">Zooxanthella microadriatica</name>
    <dbReference type="NCBI Taxonomy" id="2951"/>
    <lineage>
        <taxon>Eukaryota</taxon>
        <taxon>Sar</taxon>
        <taxon>Alveolata</taxon>
        <taxon>Dinophyceae</taxon>
        <taxon>Suessiales</taxon>
        <taxon>Symbiodiniaceae</taxon>
        <taxon>Symbiodinium</taxon>
    </lineage>
</organism>
<feature type="compositionally biased region" description="Low complexity" evidence="4">
    <location>
        <begin position="1949"/>
        <end position="1964"/>
    </location>
</feature>
<dbReference type="Gene3D" id="4.10.60.10">
    <property type="entry name" value="Zinc finger, CCHC-type"/>
    <property type="match status" value="1"/>
</dbReference>
<keyword evidence="1" id="KW-0945">Host-virus interaction</keyword>
<evidence type="ECO:0000256" key="1">
    <source>
        <dbReference type="ARBA" id="ARBA00022581"/>
    </source>
</evidence>
<dbReference type="InterPro" id="IPR001584">
    <property type="entry name" value="Integrase_cat-core"/>
</dbReference>
<feature type="compositionally biased region" description="Basic and acidic residues" evidence="4">
    <location>
        <begin position="1877"/>
        <end position="1886"/>
    </location>
</feature>
<dbReference type="GO" id="GO:0015074">
    <property type="term" value="P:DNA integration"/>
    <property type="evidence" value="ECO:0007669"/>
    <property type="project" value="InterPro"/>
</dbReference>
<keyword evidence="9" id="KW-1185">Reference proteome</keyword>
<keyword evidence="3" id="KW-0862">Zinc</keyword>
<evidence type="ECO:0000256" key="2">
    <source>
        <dbReference type="ARBA" id="ARBA00022837"/>
    </source>
</evidence>
<feature type="compositionally biased region" description="Pro residues" evidence="4">
    <location>
        <begin position="2113"/>
        <end position="2127"/>
    </location>
</feature>
<proteinExistence type="predicted"/>
<dbReference type="InterPro" id="IPR012337">
    <property type="entry name" value="RNaseH-like_sf"/>
</dbReference>
<dbReference type="PROSITE" id="PS00018">
    <property type="entry name" value="EF_HAND_1"/>
    <property type="match status" value="2"/>
</dbReference>
<feature type="domain" description="CCHC-type" evidence="5">
    <location>
        <begin position="842"/>
        <end position="858"/>
    </location>
</feature>
<dbReference type="InterPro" id="IPR018247">
    <property type="entry name" value="EF_Hand_1_Ca_BS"/>
</dbReference>
<dbReference type="InterPro" id="IPR036397">
    <property type="entry name" value="RNaseH_sf"/>
</dbReference>
<sequence length="3937" mass="436457">MDQSIHRLNHSAAMVQMPDVLMSISVVDAPLARRAGRVRSSFEQVSSLQEHLDGLRGSIESMNAAWGKSREVMERTYGRAHVLKQQLDSTWQNGQAALDAACHRLRDSLDKAGEDRILCEEAQSSVTEGLPALFLKRFKDPVRFAKFQGGSIHGCQPSKFGSAPGDECNCPDGHEELGCQDSTDTSSFQLKCSNLLNTQIPSSGAVDFFKSGGACNITANDDIVKQVVDDEMLKHLETSAIPADFFVACSAACTFHTSEQRFRRGPLRRPCRKQVASNFIWVSGRHQTDHLLAWIPVKTLGPQAGLLFGTMPSRNVSVSGPCIEDGGCGDACMDDTGESQKHWTYVGQGNGNYEKVEKYMQVSGGAYSITEVPTRRISPMCCCWCLCVLGMTLALLLVFLLRGPLSSAIGSVGSDMMAASDDFRYSSPMYDCSVGTWLTNFRSDVEAGTRAYRGQAFKDSDTNFDGLLSPGDGTDLPYDFIGGHSCHRCSQFVRDNYIPIFDGQPASYREYCMRVNLYFKKMALSNKKAEATINLLTSLAGPVWKQVEHLADSAPDQEDGFETILKELDRVYQYDARVEMPKAFEKFFYGLTRPAGQTLIHYCSNHREAARELEKHDVKLPDAVGGWLLLRRASLSQEQRQLVLSQLENKKLSVSAVEQSLFYLFGQDYRSSKLDSHRPTGRGRGYSQTYRWQPSRTQYAYSAEDEEAPDYPETEYADEADYGYYEDEPEGYDETEEHEAPADDFVETTYYGLDEEDEETYLDARRRLAEVKASRGYYPVVAVVDQSGPGSQLPIAATPAPSKGKAGKGRGGKTKSKGGPKGPPQRPPVPPAKGRARADATRCLRCGQLGHWAAQCPRPPPANLASPGGSPTKRQKGEAMMAGGRSDLRAATIGRIVGLQDGGASSMVGGHGFMMDVVQAFVEQGVHPDSFLFARTNKTFLFGGDNRSVADWCVHLPVWVGGVHGRIQCFLVSGEMPVLIGRPILKALKVKMDYDHDKVSIMGEPWTEALVGPKGEYLLALDDGLSPDTLETDYAFDYVTDDCVDNFVNQTTLLDMDTYLRETGRTGPAFLDEGTMAATLVETQEQENTVYPQTAGSGLAPAVECALPPNLWKSIGYGINRCRNHLDHILEAAYRAAETTQATFWEVYSGSGNLASAMAARGFQVRTFDLPDWDFEKPRCCREFMELLDAEMPHVVWLAPPCTPWSPLQNMNVRTDQDNELLEATRDYHHHTHLKFTRRVFLRMSQYGIVVLEHPLSSRAWTTPAFHDLGLPIHVDQCALGATLPNLHGIDTPIKKATRLVTNYRLLTETLGAYRCDGSHSHQALIGQCARLGSRAQAAGTYQPAMCERIAECLEGAYYAYFVYGGSATEEALPASDVDMEEYDPSDGEPPEDEDLYPRTTAEEPELQELDLPTSQDMEAERHFGRGSRNPATSSTTTRTKEAEATPAPPVELPGPVPTSTRATGCLKKLECNTAAEATRIVARIHRNMGHPNNKDLSTVLAQSGASRMVFEAAQKYQCPTCKKLAPPAQVPKSTLQTTYRFNERLLADTIWLQVMDKTLPVITMMDAATRFLAARYVNRETTSEFLIALQRGWIRTFGPPTSLFVDSHRSWGSDEMMQFTTEHGIELVISPGEAHERLAQLERRHQVLRRAVELYLEDNPPSGSGPEALIEALTFVVPQLNQSLSVGGFSPTQWVLGYQPTVPGSLLDSNVNYSHLDPSTAFHYKMECRVRAATAVVKADNDLRLRRALLRQHRGEPPKLLVGQRCFYWREAAGPGPRIRWKGPATVVLVESQRGPQTPPTVYWLVHGTALIRAAPEHVRPDLENATLAADTPALHALVRKVQNRGTTVYVDLFRTNRKRRREDLADTDQEDTDHEGDNPPDDRPPPPPGPTIPAPPPSTSPLDVTPTPELPSMLDSAELASPVSTTPTLRSPGGTFRPRGPPPPQPLAGGPPAAATPSPTSTAHEDDDDLVLAEAEDPDSEDDGDDDPNVDPDTDGEDGGDGGADGTSSTTAPSTSDRPGSVTGASSTTPPSNTESRSPGEGTQHRLHPIFEAGANETFNQKRARLDRSETISYGPPPRPVVHPVFKAPPFETFTQRRARLDRSETISYGPQPPPVGERPQPYPDQGPTTEHGFTVDVLDHDTEADTPCHCLPEGWAIDEHGYMVLENVYDTWEIKGTHLIRHHYVVRQSYQGGRCHQDRWRNSKEKEGIWWTGRTVFKIATRDRHMAQTAFYTSTGGAPTYGGPKEKRQKDAKTLNERALSLADRLAFIDAKRKELGSFFTNSVWEFGTESEAPPGRILKAHFILKWSKNPDGTPRAKARLIIQGFRDPDALAGLVDSTSPTLSRLGRTTLFSLTTLKQWTAFVADVSTAFLQGREHAPARTLWVRLPADARQLLGITDPKVCMRLRKPMYGLCDAPRAWYDEASRRLEQAGFTKHPLDACLFLYFAPDLRCAVGLHVDDLLGTSSPDYKDAIKKSLMELFSFRDYHEDQDEFEFLGVSVKKEAHGGHSCGHDSYLAKLKPITLDKGRMSDPESPATDKERTQLRALLGALQWAATQTSPHLQTMTSMLAGEVPKAKVSTILAANKVLRFAKANSDVRLQYAPLGATVEEVTFVAYSDAAFASRADLSSQGGRVCGYHLLDWRSFKLPRVARSTLAAEGQAASEAADCLHFAVVFWKAMLDPEFRISEVKPETYRWWSPCALIVDAKCLYDLLHREELYVSTAADKRTCLEALTTRDKLREIGGEARWVSSERQYADGLTKDTATQLLADRLRTHMHKIVADDTYQASRKKTAADRQRSAQQFAQPKAGWSGRAAAIAAATLTVASQPAPTEAYRDDATGAVMPYIPQTFSDYREAGYYIFLPILVIIFFLYVHPFSAIQRLITSTWWSSTTRATSDAVTQTEDTTPDTTFTETRNRWCQTDSALLTSPVQTAEGLALDLQLVRAYNQRLASAVHRQQQALNYHTEYRLEHHHIGELYVTPHGRAWHCSEDCARSRTANSVRTLTPCSYCTSAWIQIPEYLRNNPRYDIVPAPSTAAASSSSTTTVFAVSGSNSYTEQVQREEIGYFELSAASSKLPQCFAQYGLQWDQDGNGLSLGEMEAGLAQQAGVKSHDILLEPAKTMAVADLDCDGFISVPEFRAMYAHPLPQHTKDLLIGGDVDADGKLGRVEMIAALQKSMVASNPAQSSRLTAEVWNETKRAWTSVIAAGLNAKRLSTSRIILHHLEFVEYSDQEITGEAKVGKVKKVTSQRGSGAPGKREASHWWRYPLVRSNPAEATGSPVCFTLVKVTGVSPAHFAQVKISGREISWGSIRGRAKQLVRLRGEKSDIMDVPPKTNIQDEPSAKDDTITDETNGTEAPDTAAIDTEAAKNPKPKAKAKGKGKPKAAAKAKSKNSKKMVRAKKKAKKNAIKENETADDEEKDKFKGETTKEEEPADDELGVTTMKKPSAKKTKTKSMKAKKAKNKNKRKRSGTWYGETGTAEGLEPWCEEEGWTIHPEEAVDDEDLACQGLIDYWHDGGWSTERCCNYEQLGCQTTMGDTPESPSCEEGNVLAWSNEKKERCCATVGMGCPHRPSTYDCAISHGDHPEDWSKEKRDKCCEHYGVGCDAEPYDCVLGLTDWQAGWTAPKKEWCCDHKQLGCSDTQYDCKSDEKDWSVHHRKYCCTAHHAGCEDATIPKPKFNCREGWPDDVDSWEKDKKVFCCSNYHRGCEDESPSPAYQHPHPVSFVMHYDCHDGLTNWKTLWHPAKTAWCCAHRDLGCDHHGHYDCDAGSQKSWPSEKQDYCCLYHNKGCHFDAHSTQYVYSDAAPEVPGHDHYVTTDGEIEYPHSYHYSYDDSYSGLSPADRRYPQGLKYVADDIAGNTESSHAVKDVSEQHHSGHKDQQNGDHHHSNDHHHHDGKTGVSSCASHTYRHVRRQQGQMRMDREDLQSYSTNFLL</sequence>
<feature type="compositionally biased region" description="Pro residues" evidence="4">
    <location>
        <begin position="821"/>
        <end position="831"/>
    </location>
</feature>
<keyword evidence="2" id="KW-0106">Calcium</keyword>
<dbReference type="SMART" id="SM00343">
    <property type="entry name" value="ZnF_C2HC"/>
    <property type="match status" value="1"/>
</dbReference>
<feature type="region of interest" description="Disordered" evidence="4">
    <location>
        <begin position="788"/>
        <end position="839"/>
    </location>
</feature>
<evidence type="ECO:0000259" key="7">
    <source>
        <dbReference type="PROSITE" id="PS50994"/>
    </source>
</evidence>
<feature type="region of interest" description="Disordered" evidence="4">
    <location>
        <begin position="3865"/>
        <end position="3937"/>
    </location>
</feature>
<dbReference type="GO" id="GO:0005509">
    <property type="term" value="F:calcium ion binding"/>
    <property type="evidence" value="ECO:0007669"/>
    <property type="project" value="InterPro"/>
</dbReference>
<dbReference type="SUPFAM" id="SSF57756">
    <property type="entry name" value="Retrovirus zinc finger-like domains"/>
    <property type="match status" value="1"/>
</dbReference>
<dbReference type="InterPro" id="IPR011992">
    <property type="entry name" value="EF-hand-dom_pair"/>
</dbReference>
<feature type="compositionally biased region" description="Low complexity" evidence="4">
    <location>
        <begin position="2008"/>
        <end position="2019"/>
    </location>
</feature>
<dbReference type="InterPro" id="IPR001878">
    <property type="entry name" value="Znf_CCHC"/>
</dbReference>
<feature type="compositionally biased region" description="Basic residues" evidence="4">
    <location>
        <begin position="3374"/>
        <end position="3410"/>
    </location>
</feature>
<reference evidence="8 9" key="1">
    <citation type="submission" date="2016-02" db="EMBL/GenBank/DDBJ databases">
        <title>Genome analysis of coral dinoflagellate symbionts highlights evolutionary adaptations to a symbiotic lifestyle.</title>
        <authorList>
            <person name="Aranda M."/>
            <person name="Li Y."/>
            <person name="Liew Y.J."/>
            <person name="Baumgarten S."/>
            <person name="Simakov O."/>
            <person name="Wilson M."/>
            <person name="Piel J."/>
            <person name="Ashoor H."/>
            <person name="Bougouffa S."/>
            <person name="Bajic V.B."/>
            <person name="Ryu T."/>
            <person name="Ravasi T."/>
            <person name="Bayer T."/>
            <person name="Micklem G."/>
            <person name="Kim H."/>
            <person name="Bhak J."/>
            <person name="Lajeunesse T.C."/>
            <person name="Voolstra C.R."/>
        </authorList>
    </citation>
    <scope>NUCLEOTIDE SEQUENCE [LARGE SCALE GENOMIC DNA]</scope>
    <source>
        <strain evidence="8 9">CCMP2467</strain>
    </source>
</reference>
<evidence type="ECO:0000256" key="4">
    <source>
        <dbReference type="SAM" id="MobiDB-lite"/>
    </source>
</evidence>
<dbReference type="InterPro" id="IPR002048">
    <property type="entry name" value="EF_hand_dom"/>
</dbReference>
<feature type="domain" description="Integrase catalytic" evidence="7">
    <location>
        <begin position="1528"/>
        <end position="1700"/>
    </location>
</feature>
<dbReference type="Gene3D" id="1.10.238.10">
    <property type="entry name" value="EF-hand"/>
    <property type="match status" value="1"/>
</dbReference>
<dbReference type="EMBL" id="LSRX01001747">
    <property type="protein sequence ID" value="OLP77540.1"/>
    <property type="molecule type" value="Genomic_DNA"/>
</dbReference>
<dbReference type="OrthoDB" id="436369at2759"/>
<protein>
    <submittedName>
        <fullName evidence="8">Copia protein</fullName>
    </submittedName>
</protein>
<dbReference type="GO" id="GO:0008270">
    <property type="term" value="F:zinc ion binding"/>
    <property type="evidence" value="ECO:0007669"/>
    <property type="project" value="UniProtKB-KW"/>
</dbReference>
<feature type="compositionally biased region" description="Polar residues" evidence="4">
    <location>
        <begin position="2025"/>
        <end position="2039"/>
    </location>
</feature>
<dbReference type="PROSITE" id="PS50158">
    <property type="entry name" value="ZF_CCHC"/>
    <property type="match status" value="1"/>
</dbReference>
<dbReference type="Gene3D" id="3.30.420.10">
    <property type="entry name" value="Ribonuclease H-like superfamily/Ribonuclease H"/>
    <property type="match status" value="1"/>
</dbReference>
<dbReference type="Proteomes" id="UP000186817">
    <property type="component" value="Unassembled WGS sequence"/>
</dbReference>
<dbReference type="PANTHER" id="PTHR13037">
    <property type="entry name" value="FORMIN"/>
    <property type="match status" value="1"/>
</dbReference>
<evidence type="ECO:0000313" key="8">
    <source>
        <dbReference type="EMBL" id="OLP77540.1"/>
    </source>
</evidence>
<dbReference type="InterPro" id="IPR013103">
    <property type="entry name" value="RVT_2"/>
</dbReference>
<feature type="compositionally biased region" description="Basic and acidic residues" evidence="4">
    <location>
        <begin position="3867"/>
        <end position="3900"/>
    </location>
</feature>
<evidence type="ECO:0000256" key="3">
    <source>
        <dbReference type="PROSITE-ProRule" id="PRU00047"/>
    </source>
</evidence>
<dbReference type="PROSITE" id="PS50222">
    <property type="entry name" value="EF_HAND_2"/>
    <property type="match status" value="1"/>
</dbReference>
<feature type="region of interest" description="Disordered" evidence="4">
    <location>
        <begin position="2105"/>
        <end position="2129"/>
    </location>
</feature>
<feature type="domain" description="EF-hand" evidence="6">
    <location>
        <begin position="3116"/>
        <end position="3151"/>
    </location>
</feature>
<evidence type="ECO:0000259" key="6">
    <source>
        <dbReference type="PROSITE" id="PS50222"/>
    </source>
</evidence>